<dbReference type="PANTHER" id="PTHR14187:SF5">
    <property type="entry name" value="HEAT SHOCK 70 KDA PROTEIN 12A"/>
    <property type="match status" value="1"/>
</dbReference>
<sequence>MSDILGKEVLDDFQMNCFIEYMAMKVEFDEKMCRLTKGDNFSISLPNGLRSCFKNRNPRENITERFQSRGNGESSCRNNGLCRISAQKFLSFYFPILDQIAKHVHYVINQHSVLGTKTIIIVGEFSECCVIHQQIRELLPYCKVIKPRHADLAVVHGAAMYAKYI</sequence>
<dbReference type="EMBL" id="JBDODL010004872">
    <property type="protein sequence ID" value="MES1923140.1"/>
    <property type="molecule type" value="Genomic_DNA"/>
</dbReference>
<reference evidence="1 2" key="1">
    <citation type="journal article" date="2024" name="BMC Biol.">
        <title>Comparative genomics of Ascetosporea gives new insight into the evolutionary basis for animal parasitism in Rhizaria.</title>
        <authorList>
            <person name="Hiltunen Thoren M."/>
            <person name="Onut-Brannstrom I."/>
            <person name="Alfjorden A."/>
            <person name="Peckova H."/>
            <person name="Swords F."/>
            <person name="Hooper C."/>
            <person name="Holzer A.S."/>
            <person name="Bass D."/>
            <person name="Burki F."/>
        </authorList>
    </citation>
    <scope>NUCLEOTIDE SEQUENCE [LARGE SCALE GENOMIC DNA]</scope>
    <source>
        <strain evidence="1">20-A016</strain>
    </source>
</reference>
<dbReference type="InterPro" id="IPR043129">
    <property type="entry name" value="ATPase_NBD"/>
</dbReference>
<evidence type="ECO:0000313" key="1">
    <source>
        <dbReference type="EMBL" id="MES1923140.1"/>
    </source>
</evidence>
<protein>
    <submittedName>
        <fullName evidence="1">Heat shock protein 12B</fullName>
    </submittedName>
</protein>
<dbReference type="SUPFAM" id="SSF53067">
    <property type="entry name" value="Actin-like ATPase domain"/>
    <property type="match status" value="1"/>
</dbReference>
<dbReference type="Proteomes" id="UP001439008">
    <property type="component" value="Unassembled WGS sequence"/>
</dbReference>
<comment type="caution">
    <text evidence="1">The sequence shown here is derived from an EMBL/GenBank/DDBJ whole genome shotgun (WGS) entry which is preliminary data.</text>
</comment>
<keyword evidence="1" id="KW-0346">Stress response</keyword>
<evidence type="ECO:0000313" key="2">
    <source>
        <dbReference type="Proteomes" id="UP001439008"/>
    </source>
</evidence>
<name>A0ABV2AU02_9EUKA</name>
<gene>
    <name evidence="1" type="primary">HSPA12B</name>
    <name evidence="1" type="ORF">MHBO_004685</name>
</gene>
<proteinExistence type="predicted"/>
<dbReference type="PANTHER" id="PTHR14187">
    <property type="entry name" value="ALPHA KINASE/ELONGATION FACTOR 2 KINASE"/>
    <property type="match status" value="1"/>
</dbReference>
<accession>A0ABV2AU02</accession>
<organism evidence="1 2">
    <name type="scientific">Bonamia ostreae</name>
    <dbReference type="NCBI Taxonomy" id="126728"/>
    <lineage>
        <taxon>Eukaryota</taxon>
        <taxon>Sar</taxon>
        <taxon>Rhizaria</taxon>
        <taxon>Endomyxa</taxon>
        <taxon>Ascetosporea</taxon>
        <taxon>Haplosporida</taxon>
        <taxon>Bonamia</taxon>
    </lineage>
</organism>
<keyword evidence="2" id="KW-1185">Reference proteome</keyword>